<keyword evidence="4" id="KW-0547">Nucleotide-binding</keyword>
<evidence type="ECO:0000313" key="14">
    <source>
        <dbReference type="Proteomes" id="UP000708148"/>
    </source>
</evidence>
<evidence type="ECO:0000256" key="1">
    <source>
        <dbReference type="ARBA" id="ARBA00004430"/>
    </source>
</evidence>
<evidence type="ECO:0000256" key="7">
    <source>
        <dbReference type="ARBA" id="ARBA00023054"/>
    </source>
</evidence>
<keyword evidence="9" id="KW-0505">Motor protein</keyword>
<organism evidence="13 14">
    <name type="scientific">Ostreobium quekettii</name>
    <dbReference type="NCBI Taxonomy" id="121088"/>
    <lineage>
        <taxon>Eukaryota</taxon>
        <taxon>Viridiplantae</taxon>
        <taxon>Chlorophyta</taxon>
        <taxon>core chlorophytes</taxon>
        <taxon>Ulvophyceae</taxon>
        <taxon>TCBD clade</taxon>
        <taxon>Bryopsidales</taxon>
        <taxon>Ostreobineae</taxon>
        <taxon>Ostreobiaceae</taxon>
        <taxon>Ostreobium</taxon>
    </lineage>
</organism>
<evidence type="ECO:0000256" key="9">
    <source>
        <dbReference type="ARBA" id="ARBA00023175"/>
    </source>
</evidence>
<dbReference type="FunFam" id="1.10.287.2620:FF:000002">
    <property type="entry name" value="Dynein heavy chain 2, axonemal"/>
    <property type="match status" value="1"/>
</dbReference>
<dbReference type="PANTHER" id="PTHR45703">
    <property type="entry name" value="DYNEIN HEAVY CHAIN"/>
    <property type="match status" value="1"/>
</dbReference>
<evidence type="ECO:0000256" key="4">
    <source>
        <dbReference type="ARBA" id="ARBA00022741"/>
    </source>
</evidence>
<feature type="non-terminal residue" evidence="13">
    <location>
        <position position="1"/>
    </location>
</feature>
<dbReference type="Gene3D" id="1.20.140.100">
    <property type="entry name" value="Dynein heavy chain, N-terminal domain 2"/>
    <property type="match status" value="1"/>
</dbReference>
<protein>
    <recommendedName>
        <fullName evidence="12">Dynein heavy chain linker domain-containing protein</fullName>
    </recommendedName>
</protein>
<dbReference type="InterPro" id="IPR013602">
    <property type="entry name" value="Dynein_heavy_linker"/>
</dbReference>
<keyword evidence="5" id="KW-0067">ATP-binding</keyword>
<sequence>VEAMEASAIAIGKTIVKLGREIKSWPVWAWMKDTVEAFKRTMPLITDLRNEAMRDRHWSQIMETVGSKFDPFADDFTLDSIVKLQLDQHADFISELSTNATKELAIEQSIQAISEVWAELHLDMAEYKQTCKLRSTEDVFASLEDNAVTLSTMKASRFFVVFEKDITHWEQLLSLVSEMIEIILQVQRNWMYLENIFIGSEDIQKQLPQESLLFEEVHQTFMASMKKLRDASLVTAACSLPGILETFNDMDAKLEKIQKSLENYLESKRQQFPRFYFLSSDDLLEILGQAKDPMNVQSHLKK</sequence>
<keyword evidence="10" id="KW-0206">Cytoskeleton</keyword>
<comment type="subcellular location">
    <subcellularLocation>
        <location evidence="1">Cytoplasm</location>
        <location evidence="1">Cytoskeleton</location>
        <location evidence="1">Cilium axoneme</location>
    </subcellularLocation>
</comment>
<evidence type="ECO:0000256" key="2">
    <source>
        <dbReference type="ARBA" id="ARBA00022490"/>
    </source>
</evidence>
<keyword evidence="11" id="KW-0966">Cell projection</keyword>
<dbReference type="Pfam" id="PF08393">
    <property type="entry name" value="DHC_N2"/>
    <property type="match status" value="1"/>
</dbReference>
<dbReference type="GO" id="GO:0005524">
    <property type="term" value="F:ATP binding"/>
    <property type="evidence" value="ECO:0007669"/>
    <property type="project" value="UniProtKB-KW"/>
</dbReference>
<evidence type="ECO:0000256" key="11">
    <source>
        <dbReference type="ARBA" id="ARBA00023273"/>
    </source>
</evidence>
<dbReference type="Gene3D" id="3.20.180.20">
    <property type="entry name" value="Dynein heavy chain, N-terminal domain 2"/>
    <property type="match status" value="1"/>
</dbReference>
<reference evidence="13" key="1">
    <citation type="submission" date="2020-12" db="EMBL/GenBank/DDBJ databases">
        <authorList>
            <person name="Iha C."/>
        </authorList>
    </citation>
    <scope>NUCLEOTIDE SEQUENCE</scope>
</reference>
<evidence type="ECO:0000313" key="13">
    <source>
        <dbReference type="EMBL" id="CAD7703801.1"/>
    </source>
</evidence>
<dbReference type="GO" id="GO:0030286">
    <property type="term" value="C:dynein complex"/>
    <property type="evidence" value="ECO:0007669"/>
    <property type="project" value="UniProtKB-KW"/>
</dbReference>
<evidence type="ECO:0000256" key="5">
    <source>
        <dbReference type="ARBA" id="ARBA00022840"/>
    </source>
</evidence>
<keyword evidence="6" id="KW-0243">Dynein</keyword>
<dbReference type="Proteomes" id="UP000708148">
    <property type="component" value="Unassembled WGS sequence"/>
</dbReference>
<feature type="domain" description="Dynein heavy chain linker" evidence="12">
    <location>
        <begin position="1"/>
        <end position="302"/>
    </location>
</feature>
<keyword evidence="8" id="KW-0969">Cilium</keyword>
<comment type="caution">
    <text evidence="13">The sequence shown here is derived from an EMBL/GenBank/DDBJ whole genome shotgun (WGS) entry which is preliminary data.</text>
</comment>
<dbReference type="GO" id="GO:0045505">
    <property type="term" value="F:dynein intermediate chain binding"/>
    <property type="evidence" value="ECO:0007669"/>
    <property type="project" value="InterPro"/>
</dbReference>
<dbReference type="GO" id="GO:0005874">
    <property type="term" value="C:microtubule"/>
    <property type="evidence" value="ECO:0007669"/>
    <property type="project" value="UniProtKB-KW"/>
</dbReference>
<keyword evidence="3" id="KW-0493">Microtubule</keyword>
<dbReference type="AlphaFoldDB" id="A0A8S1J941"/>
<evidence type="ECO:0000256" key="8">
    <source>
        <dbReference type="ARBA" id="ARBA00023069"/>
    </source>
</evidence>
<proteinExistence type="predicted"/>
<dbReference type="GO" id="GO:0005930">
    <property type="term" value="C:axoneme"/>
    <property type="evidence" value="ECO:0007669"/>
    <property type="project" value="UniProtKB-SubCell"/>
</dbReference>
<dbReference type="FunFam" id="1.20.140.100:FF:000006">
    <property type="entry name" value="dynein heavy chain 2, axonemal"/>
    <property type="match status" value="1"/>
</dbReference>
<evidence type="ECO:0000259" key="12">
    <source>
        <dbReference type="Pfam" id="PF08393"/>
    </source>
</evidence>
<dbReference type="InterPro" id="IPR042228">
    <property type="entry name" value="Dynein_linker_3"/>
</dbReference>
<dbReference type="EMBL" id="CAJHUC010002426">
    <property type="protein sequence ID" value="CAD7703801.1"/>
    <property type="molecule type" value="Genomic_DNA"/>
</dbReference>
<dbReference type="InterPro" id="IPR042222">
    <property type="entry name" value="Dynein_2_N"/>
</dbReference>
<dbReference type="PANTHER" id="PTHR45703:SF32">
    <property type="entry name" value="DYNEINS HEAVY CHAIN"/>
    <property type="match status" value="1"/>
</dbReference>
<dbReference type="Gene3D" id="1.10.287.2620">
    <property type="match status" value="1"/>
</dbReference>
<name>A0A8S1J941_9CHLO</name>
<accession>A0A8S1J941</accession>
<keyword evidence="7" id="KW-0175">Coiled coil</keyword>
<evidence type="ECO:0000256" key="6">
    <source>
        <dbReference type="ARBA" id="ARBA00023017"/>
    </source>
</evidence>
<dbReference type="GO" id="GO:0051959">
    <property type="term" value="F:dynein light intermediate chain binding"/>
    <property type="evidence" value="ECO:0007669"/>
    <property type="project" value="InterPro"/>
</dbReference>
<feature type="non-terminal residue" evidence="13">
    <location>
        <position position="302"/>
    </location>
</feature>
<dbReference type="OrthoDB" id="10251809at2759"/>
<dbReference type="GO" id="GO:0007018">
    <property type="term" value="P:microtubule-based movement"/>
    <property type="evidence" value="ECO:0007669"/>
    <property type="project" value="InterPro"/>
</dbReference>
<keyword evidence="2" id="KW-0963">Cytoplasm</keyword>
<dbReference type="InterPro" id="IPR026983">
    <property type="entry name" value="DHC"/>
</dbReference>
<keyword evidence="14" id="KW-1185">Reference proteome</keyword>
<evidence type="ECO:0000256" key="3">
    <source>
        <dbReference type="ARBA" id="ARBA00022701"/>
    </source>
</evidence>
<evidence type="ECO:0000256" key="10">
    <source>
        <dbReference type="ARBA" id="ARBA00023212"/>
    </source>
</evidence>
<gene>
    <name evidence="13" type="ORF">OSTQU699_LOCUS9159</name>
</gene>